<dbReference type="Gene3D" id="3.90.190.20">
    <property type="entry name" value="Mur ligase, C-terminal domain"/>
    <property type="match status" value="1"/>
</dbReference>
<dbReference type="PIRSF" id="PIRSF001563">
    <property type="entry name" value="Folylpolyglu_synth"/>
    <property type="match status" value="1"/>
</dbReference>
<dbReference type="PROSITE" id="PS01011">
    <property type="entry name" value="FOLYLPOLYGLU_SYNT_1"/>
    <property type="match status" value="1"/>
</dbReference>
<dbReference type="FunFam" id="3.40.1190.10:FF:000011">
    <property type="entry name" value="Folylpolyglutamate synthase/dihydrofolate synthase"/>
    <property type="match status" value="1"/>
</dbReference>
<evidence type="ECO:0000313" key="15">
    <source>
        <dbReference type="Proteomes" id="UP000437131"/>
    </source>
</evidence>
<evidence type="ECO:0000256" key="5">
    <source>
        <dbReference type="ARBA" id="ARBA00022723"/>
    </source>
</evidence>
<evidence type="ECO:0000256" key="4">
    <source>
        <dbReference type="ARBA" id="ARBA00022598"/>
    </source>
</evidence>
<dbReference type="InterPro" id="IPR001645">
    <property type="entry name" value="Folylpolyglutamate_synth"/>
</dbReference>
<dbReference type="Pfam" id="PF02875">
    <property type="entry name" value="Mur_ligase_C"/>
    <property type="match status" value="1"/>
</dbReference>
<evidence type="ECO:0000259" key="13">
    <source>
        <dbReference type="Pfam" id="PF08245"/>
    </source>
</evidence>
<dbReference type="NCBIfam" id="TIGR01499">
    <property type="entry name" value="folC"/>
    <property type="match status" value="1"/>
</dbReference>
<comment type="catalytic activity">
    <reaction evidence="10">
        <text>(6S)-5,6,7,8-tetrahydrofolyl-(gamma-L-Glu)(n) + L-glutamate + ATP = (6S)-5,6,7,8-tetrahydrofolyl-(gamma-L-Glu)(n+1) + ADP + phosphate + H(+)</text>
        <dbReference type="Rhea" id="RHEA:10580"/>
        <dbReference type="Rhea" id="RHEA-COMP:14738"/>
        <dbReference type="Rhea" id="RHEA-COMP:14740"/>
        <dbReference type="ChEBI" id="CHEBI:15378"/>
        <dbReference type="ChEBI" id="CHEBI:29985"/>
        <dbReference type="ChEBI" id="CHEBI:30616"/>
        <dbReference type="ChEBI" id="CHEBI:43474"/>
        <dbReference type="ChEBI" id="CHEBI:141005"/>
        <dbReference type="ChEBI" id="CHEBI:456216"/>
        <dbReference type="EC" id="6.3.2.17"/>
    </reaction>
</comment>
<accession>A0A844GX32</accession>
<name>A0A844GX32_9CHRO</name>
<dbReference type="GO" id="GO:0004326">
    <property type="term" value="F:tetrahydrofolylpolyglutamate synthase activity"/>
    <property type="evidence" value="ECO:0007669"/>
    <property type="project" value="UniProtKB-EC"/>
</dbReference>
<feature type="domain" description="Mur ligase C-terminal" evidence="12">
    <location>
        <begin position="282"/>
        <end position="404"/>
    </location>
</feature>
<dbReference type="InterPro" id="IPR004101">
    <property type="entry name" value="Mur_ligase_C"/>
</dbReference>
<evidence type="ECO:0000256" key="6">
    <source>
        <dbReference type="ARBA" id="ARBA00022741"/>
    </source>
</evidence>
<evidence type="ECO:0000256" key="11">
    <source>
        <dbReference type="PIRNR" id="PIRNR001563"/>
    </source>
</evidence>
<dbReference type="EC" id="6.3.2.17" evidence="3"/>
<evidence type="ECO:0000256" key="2">
    <source>
        <dbReference type="ARBA" id="ARBA00008276"/>
    </source>
</evidence>
<dbReference type="InterPro" id="IPR036615">
    <property type="entry name" value="Mur_ligase_C_dom_sf"/>
</dbReference>
<proteinExistence type="inferred from homology"/>
<dbReference type="InterPro" id="IPR036565">
    <property type="entry name" value="Mur-like_cat_sf"/>
</dbReference>
<sequence length="416" mass="46138">MGNQIEDLLQPFQRFGINLGLKRIKNLLALLDNPQEKVPIIHVAGTNGKGSVCAYLSSILTASGYKTGRYTSPHLVNWTERICLNEKPIEEDILIAILEKIRSVINPNDPECPTQFEVITAAAWLFFANSEVDVAVMEVGLGGRLDATNVCDRTLVSIITSISREHWQRLGDTLSKIATEKAGVIKEKCPVVVGSLPEEAVGVVKNRAEELNAPTIWVESAQKLFPNQAEYEGVNYPLALGGDIQLQNSAIAIATIKILQEKGWQIPTSAIEEGMKNTRWRGRIEWVKWQKRDLLIDGAHNVASAEVLRQYVDTLHKPTTWVMGMLNTKDHEGIFKQLLRPEDQLHLVPVPDHSTAEPEELAILAKTIQPQLKQVQTYGDLFTALDSVTNNQETATTSIVLCGSLYLLGYFLSKLG</sequence>
<keyword evidence="6 11" id="KW-0547">Nucleotide-binding</keyword>
<keyword evidence="5" id="KW-0479">Metal-binding</keyword>
<dbReference type="GO" id="GO:0005737">
    <property type="term" value="C:cytoplasm"/>
    <property type="evidence" value="ECO:0007669"/>
    <property type="project" value="TreeGrafter"/>
</dbReference>
<evidence type="ECO:0000256" key="7">
    <source>
        <dbReference type="ARBA" id="ARBA00022840"/>
    </source>
</evidence>
<keyword evidence="4 11" id="KW-0436">Ligase</keyword>
<dbReference type="RefSeq" id="WP_155083433.1">
    <property type="nucleotide sequence ID" value="NZ_WMIA01000005.1"/>
</dbReference>
<evidence type="ECO:0000259" key="12">
    <source>
        <dbReference type="Pfam" id="PF02875"/>
    </source>
</evidence>
<keyword evidence="7 11" id="KW-0067">ATP-binding</keyword>
<evidence type="ECO:0000256" key="9">
    <source>
        <dbReference type="ARBA" id="ARBA00030592"/>
    </source>
</evidence>
<dbReference type="GO" id="GO:0046872">
    <property type="term" value="F:metal ion binding"/>
    <property type="evidence" value="ECO:0007669"/>
    <property type="project" value="UniProtKB-KW"/>
</dbReference>
<dbReference type="Pfam" id="PF08245">
    <property type="entry name" value="Mur_ligase_M"/>
    <property type="match status" value="1"/>
</dbReference>
<comment type="similarity">
    <text evidence="2 11">Belongs to the folylpolyglutamate synthase family.</text>
</comment>
<gene>
    <name evidence="14" type="ORF">GGC33_06425</name>
</gene>
<dbReference type="AlphaFoldDB" id="A0A844GX32"/>
<evidence type="ECO:0000256" key="10">
    <source>
        <dbReference type="ARBA" id="ARBA00047493"/>
    </source>
</evidence>
<evidence type="ECO:0000256" key="3">
    <source>
        <dbReference type="ARBA" id="ARBA00013025"/>
    </source>
</evidence>
<feature type="domain" description="Mur ligase central" evidence="13">
    <location>
        <begin position="43"/>
        <end position="187"/>
    </location>
</feature>
<dbReference type="GO" id="GO:0008841">
    <property type="term" value="F:dihydrofolate synthase activity"/>
    <property type="evidence" value="ECO:0007669"/>
    <property type="project" value="TreeGrafter"/>
</dbReference>
<dbReference type="PANTHER" id="PTHR11136:SF0">
    <property type="entry name" value="DIHYDROFOLATE SYNTHETASE-RELATED"/>
    <property type="match status" value="1"/>
</dbReference>
<protein>
    <recommendedName>
        <fullName evidence="3">tetrahydrofolate synthase</fullName>
        <ecNumber evidence="3">6.3.2.17</ecNumber>
    </recommendedName>
    <alternativeName>
        <fullName evidence="9">Tetrahydrofolylpolyglutamate synthase</fullName>
    </alternativeName>
</protein>
<organism evidence="14 15">
    <name type="scientific">Cyanobacterium aponinum 0216</name>
    <dbReference type="NCBI Taxonomy" id="2676140"/>
    <lineage>
        <taxon>Bacteria</taxon>
        <taxon>Bacillati</taxon>
        <taxon>Cyanobacteriota</taxon>
        <taxon>Cyanophyceae</taxon>
        <taxon>Oscillatoriophycideae</taxon>
        <taxon>Chroococcales</taxon>
        <taxon>Geminocystaceae</taxon>
        <taxon>Cyanobacterium</taxon>
    </lineage>
</organism>
<dbReference type="SUPFAM" id="SSF53244">
    <property type="entry name" value="MurD-like peptide ligases, peptide-binding domain"/>
    <property type="match status" value="1"/>
</dbReference>
<keyword evidence="8" id="KW-0460">Magnesium</keyword>
<dbReference type="Gene3D" id="3.40.1190.10">
    <property type="entry name" value="Mur-like, catalytic domain"/>
    <property type="match status" value="1"/>
</dbReference>
<dbReference type="SUPFAM" id="SSF53623">
    <property type="entry name" value="MurD-like peptide ligases, catalytic domain"/>
    <property type="match status" value="1"/>
</dbReference>
<dbReference type="GO" id="GO:0005524">
    <property type="term" value="F:ATP binding"/>
    <property type="evidence" value="ECO:0007669"/>
    <property type="project" value="UniProtKB-KW"/>
</dbReference>
<evidence type="ECO:0000313" key="14">
    <source>
        <dbReference type="EMBL" id="MTF38556.1"/>
    </source>
</evidence>
<dbReference type="EMBL" id="WMIA01000005">
    <property type="protein sequence ID" value="MTF38556.1"/>
    <property type="molecule type" value="Genomic_DNA"/>
</dbReference>
<reference evidence="14 15" key="1">
    <citation type="submission" date="2019-11" db="EMBL/GenBank/DDBJ databases">
        <title>Isolation of a new High Light Tolerant Cyanobacteria.</title>
        <authorList>
            <person name="Dobson Z."/>
            <person name="Vaughn N."/>
            <person name="Vaughn M."/>
            <person name="Fromme P."/>
            <person name="Mazor Y."/>
        </authorList>
    </citation>
    <scope>NUCLEOTIDE SEQUENCE [LARGE SCALE GENOMIC DNA]</scope>
    <source>
        <strain evidence="14 15">0216</strain>
    </source>
</reference>
<evidence type="ECO:0000256" key="1">
    <source>
        <dbReference type="ARBA" id="ARBA00001946"/>
    </source>
</evidence>
<dbReference type="PANTHER" id="PTHR11136">
    <property type="entry name" value="FOLYLPOLYGLUTAMATE SYNTHASE-RELATED"/>
    <property type="match status" value="1"/>
</dbReference>
<dbReference type="InterPro" id="IPR013221">
    <property type="entry name" value="Mur_ligase_cen"/>
</dbReference>
<dbReference type="InterPro" id="IPR018109">
    <property type="entry name" value="Folylpolyglutamate_synth_CS"/>
</dbReference>
<evidence type="ECO:0000256" key="8">
    <source>
        <dbReference type="ARBA" id="ARBA00022842"/>
    </source>
</evidence>
<dbReference type="Proteomes" id="UP000437131">
    <property type="component" value="Unassembled WGS sequence"/>
</dbReference>
<comment type="cofactor">
    <cofactor evidence="1">
        <name>Mg(2+)</name>
        <dbReference type="ChEBI" id="CHEBI:18420"/>
    </cofactor>
</comment>
<comment type="caution">
    <text evidence="14">The sequence shown here is derived from an EMBL/GenBank/DDBJ whole genome shotgun (WGS) entry which is preliminary data.</text>
</comment>